<feature type="domain" description="DUF4116" evidence="2">
    <location>
        <begin position="363"/>
        <end position="411"/>
    </location>
</feature>
<evidence type="ECO:0000259" key="2">
    <source>
        <dbReference type="Pfam" id="PF13475"/>
    </source>
</evidence>
<comment type="caution">
    <text evidence="3">The sequence shown here is derived from an EMBL/GenBank/DDBJ whole genome shotgun (WGS) entry which is preliminary data.</text>
</comment>
<reference evidence="3 4" key="1">
    <citation type="journal article" date="2018" name="BMC Genomics">
        <title>The genome of Naegleria lovaniensis, the basis for a comparative approach to unravel pathogenicity factors of the human pathogenic amoeba N. fowleri.</title>
        <authorList>
            <person name="Liechti N."/>
            <person name="Schurch N."/>
            <person name="Bruggmann R."/>
            <person name="Wittwer M."/>
        </authorList>
    </citation>
    <scope>NUCLEOTIDE SEQUENCE [LARGE SCALE GENOMIC DNA]</scope>
    <source>
        <strain evidence="3 4">ATCC 30569</strain>
    </source>
</reference>
<feature type="region of interest" description="Disordered" evidence="1">
    <location>
        <begin position="1"/>
        <end position="20"/>
    </location>
</feature>
<dbReference type="RefSeq" id="XP_044542552.1">
    <property type="nucleotide sequence ID" value="XM_044687989.1"/>
</dbReference>
<dbReference type="AlphaFoldDB" id="A0AA88GEG9"/>
<dbReference type="InterPro" id="IPR025197">
    <property type="entry name" value="DUF4116"/>
</dbReference>
<evidence type="ECO:0000256" key="1">
    <source>
        <dbReference type="SAM" id="MobiDB-lite"/>
    </source>
</evidence>
<dbReference type="GeneID" id="68104698"/>
<protein>
    <recommendedName>
        <fullName evidence="2">DUF4116 domain-containing protein</fullName>
    </recommendedName>
</protein>
<feature type="compositionally biased region" description="Polar residues" evidence="1">
    <location>
        <begin position="7"/>
        <end position="20"/>
    </location>
</feature>
<evidence type="ECO:0000313" key="3">
    <source>
        <dbReference type="EMBL" id="KAG2373378.1"/>
    </source>
</evidence>
<dbReference type="Pfam" id="PF13475">
    <property type="entry name" value="DUF4116"/>
    <property type="match status" value="2"/>
</dbReference>
<keyword evidence="4" id="KW-1185">Reference proteome</keyword>
<dbReference type="EMBL" id="PYSW02000056">
    <property type="protein sequence ID" value="KAG2373378.1"/>
    <property type="molecule type" value="Genomic_DNA"/>
</dbReference>
<feature type="domain" description="DUF4116" evidence="2">
    <location>
        <begin position="439"/>
        <end position="485"/>
    </location>
</feature>
<organism evidence="3 4">
    <name type="scientific">Naegleria lovaniensis</name>
    <name type="common">Amoeba</name>
    <dbReference type="NCBI Taxonomy" id="51637"/>
    <lineage>
        <taxon>Eukaryota</taxon>
        <taxon>Discoba</taxon>
        <taxon>Heterolobosea</taxon>
        <taxon>Tetramitia</taxon>
        <taxon>Eutetramitia</taxon>
        <taxon>Vahlkampfiidae</taxon>
        <taxon>Naegleria</taxon>
    </lineage>
</organism>
<proteinExistence type="predicted"/>
<name>A0AA88GEG9_NAELO</name>
<dbReference type="Proteomes" id="UP000816034">
    <property type="component" value="Unassembled WGS sequence"/>
</dbReference>
<gene>
    <name evidence="3" type="ORF">C9374_012244</name>
</gene>
<sequence length="655" mass="76113">MHRFHSTPLSSHNHNHNTSGTYVNPPISDFAFEIEQRLRHQEQEQIHPFRSGQVIPFQSLNYEFRVESLEELLREGEKIINPILRMNLFDRPQMTSGISYTNPTLTNTHVIHNQASSLTNFSNRTNLCYPSNMTPNNTTIDTSHRIPVQLILHDFDKINPSLHPLSQLDKKLNLKFQNQIRGFVKWFSRREEHIRKLPTSTPSSSAMIPIEFLNDRAVVENFIEIASRANISLQEMKFPHWICRPIDPHFIPHELQHDKNFFLKAIDLNQGVSIWKIVPSKLKSDPDMRDGMVKKLISNGESLALEFASSNLKDDTHWVMEALKRGCGSCLQFASDRLKDSLPHVLQSLPRGLVFANARFRQDPSLALEIVRKNGLCLEFMSNELKSNREVVMDAISQNGNALKFASEELRDDTKIVDLALDYDLECIRFASQNVLSCKSYMMDVISENGFLLEYASDNLKADEQIIEKAFLQEPQSIEFASIEFLMENKHFLLNILKQDVKNRALDTLMLNHEFKSIFRDKEFIMEWLKVRGDIFKNKHFPRALYRNDKDVALTALISNRENVDYIDTILLQDENFINECVKHGVFCTNFLQSHIDNALSRFEQWKQARLEAEYFGCDIPSHFTISKPLPMLNTVHKWIFNKKSSTLDEFDRWL</sequence>
<accession>A0AA88GEG9</accession>
<evidence type="ECO:0000313" key="4">
    <source>
        <dbReference type="Proteomes" id="UP000816034"/>
    </source>
</evidence>